<protein>
    <submittedName>
        <fullName evidence="3">YhcG family protein</fullName>
    </submittedName>
</protein>
<dbReference type="Gene3D" id="3.40.1350.10">
    <property type="match status" value="1"/>
</dbReference>
<name>A0ABV8SRF5_9GAMM</name>
<sequence>MTTQLTDSYSALLTELKQRIRGARLRTVVSVNTELTLLYWSIGRDIRARQRAEGWGAKVITRLSADLRRAFPDMKGISARNLKYMRLFADAWSDRSIVQQVAAQLPWGHNIVLLQDVKSPSEREWYARQALENGWSRSVLSHQIESDLFDRQGRALTNFTRTLPAAQSDLAQQLIKDPYSFEFLSLGAGILERDLQRGLLNHLRSMILELGKGFAFVGSQYPIEVGDQEYFIDLLFYHLRLRCFVVIELKVEGFKPEFAGKMNFYLSAVDDLLRHPDDQPSIGIILCKGRNEIVVEYALRDSSKPMGVAQYRLSTALPEQLKSDLPTVEDLEQEFRSMEATDLRREVECSLRDFAAAHDVPAQHPVTMTSLLRELKEQGNAPPSANRFLEAWQSMEMSDELDSMTAADVVSINRQILSELTSASQHDPA</sequence>
<reference evidence="4" key="1">
    <citation type="journal article" date="2019" name="Int. J. Syst. Evol. Microbiol.">
        <title>The Global Catalogue of Microorganisms (GCM) 10K type strain sequencing project: providing services to taxonomists for standard genome sequencing and annotation.</title>
        <authorList>
            <consortium name="The Broad Institute Genomics Platform"/>
            <consortium name="The Broad Institute Genome Sequencing Center for Infectious Disease"/>
            <person name="Wu L."/>
            <person name="Ma J."/>
        </authorList>
    </citation>
    <scope>NUCLEOTIDE SEQUENCE [LARGE SCALE GENOMIC DNA]</scope>
    <source>
        <strain evidence="4">CGMCC 1.10759</strain>
    </source>
</reference>
<dbReference type="PANTHER" id="PTHR30547">
    <property type="entry name" value="UNCHARACTERIZED PROTEIN YHCG-RELATED"/>
    <property type="match status" value="1"/>
</dbReference>
<keyword evidence="4" id="KW-1185">Reference proteome</keyword>
<dbReference type="Pfam" id="PF17761">
    <property type="entry name" value="DUF1016_N"/>
    <property type="match status" value="1"/>
</dbReference>
<comment type="caution">
    <text evidence="3">The sequence shown here is derived from an EMBL/GenBank/DDBJ whole genome shotgun (WGS) entry which is preliminary data.</text>
</comment>
<feature type="domain" description="YhcG N-terminal" evidence="2">
    <location>
        <begin position="15"/>
        <end position="151"/>
    </location>
</feature>
<dbReference type="InterPro" id="IPR011856">
    <property type="entry name" value="tRNA_endonuc-like_dom_sf"/>
</dbReference>
<gene>
    <name evidence="3" type="ORF">ACFPN2_10570</name>
</gene>
<evidence type="ECO:0000313" key="3">
    <source>
        <dbReference type="EMBL" id="MFC4309522.1"/>
    </source>
</evidence>
<dbReference type="EMBL" id="JBHSDU010000003">
    <property type="protein sequence ID" value="MFC4309522.1"/>
    <property type="molecule type" value="Genomic_DNA"/>
</dbReference>
<evidence type="ECO:0000259" key="1">
    <source>
        <dbReference type="Pfam" id="PF06250"/>
    </source>
</evidence>
<dbReference type="InterPro" id="IPR041527">
    <property type="entry name" value="YhcG_N"/>
</dbReference>
<accession>A0ABV8SRF5</accession>
<dbReference type="Proteomes" id="UP001595904">
    <property type="component" value="Unassembled WGS sequence"/>
</dbReference>
<proteinExistence type="predicted"/>
<evidence type="ECO:0000259" key="2">
    <source>
        <dbReference type="Pfam" id="PF17761"/>
    </source>
</evidence>
<dbReference type="InterPro" id="IPR009362">
    <property type="entry name" value="YhcG_C"/>
</dbReference>
<dbReference type="PANTHER" id="PTHR30547:SF0">
    <property type="entry name" value="BLR8175 PROTEIN"/>
    <property type="match status" value="1"/>
</dbReference>
<feature type="domain" description="YhcG PDDEXK nuclease" evidence="1">
    <location>
        <begin position="172"/>
        <end position="326"/>
    </location>
</feature>
<dbReference type="RefSeq" id="WP_380596570.1">
    <property type="nucleotide sequence ID" value="NZ_JBHSDU010000003.1"/>
</dbReference>
<dbReference type="InterPro" id="IPR053148">
    <property type="entry name" value="PD-DEXK-like_domain"/>
</dbReference>
<dbReference type="Pfam" id="PF06250">
    <property type="entry name" value="YhcG_C"/>
    <property type="match status" value="1"/>
</dbReference>
<organism evidence="3 4">
    <name type="scientific">Steroidobacter flavus</name>
    <dbReference type="NCBI Taxonomy" id="1842136"/>
    <lineage>
        <taxon>Bacteria</taxon>
        <taxon>Pseudomonadati</taxon>
        <taxon>Pseudomonadota</taxon>
        <taxon>Gammaproteobacteria</taxon>
        <taxon>Steroidobacterales</taxon>
        <taxon>Steroidobacteraceae</taxon>
        <taxon>Steroidobacter</taxon>
    </lineage>
</organism>
<evidence type="ECO:0000313" key="4">
    <source>
        <dbReference type="Proteomes" id="UP001595904"/>
    </source>
</evidence>